<comment type="caution">
    <text evidence="2">The sequence shown here is derived from an EMBL/GenBank/DDBJ whole genome shotgun (WGS) entry which is preliminary data.</text>
</comment>
<name>A0A1Z9YVP7_9GAMM</name>
<evidence type="ECO:0000313" key="2">
    <source>
        <dbReference type="EMBL" id="OUY06243.1"/>
    </source>
</evidence>
<dbReference type="GO" id="GO:0051213">
    <property type="term" value="F:dioxygenase activity"/>
    <property type="evidence" value="ECO:0007669"/>
    <property type="project" value="UniProtKB-KW"/>
</dbReference>
<protein>
    <submittedName>
        <fullName evidence="2">Hydroxyquinol 1,2-dioxygenase</fullName>
    </submittedName>
</protein>
<gene>
    <name evidence="2" type="ORF">CAP51_13290</name>
</gene>
<keyword evidence="2" id="KW-0223">Dioxygenase</keyword>
<dbReference type="OrthoDB" id="5170066at2"/>
<dbReference type="Pfam" id="PF18191">
    <property type="entry name" value="PnpCD_PnpD_N"/>
    <property type="match status" value="1"/>
</dbReference>
<keyword evidence="2" id="KW-0560">Oxidoreductase</keyword>
<evidence type="ECO:0000259" key="1">
    <source>
        <dbReference type="Pfam" id="PF18191"/>
    </source>
</evidence>
<dbReference type="InterPro" id="IPR011051">
    <property type="entry name" value="RmlC_Cupin_sf"/>
</dbReference>
<sequence length="334" mass="37861">MNSLNKNFASELVEVFDENALTGYKGFKLGNFLFSRDEYFAKITWTAKGQEHSHLMSVDAFLRAIMRDVAWGFFYGWVNFDHVIGTQNHYGSVDMYAGTFNGVLSAAGVDYVENFETPKIMATFKAILHDWVNEGFDPFAAPEETGSAFGRKNGSNVDAIDRYRISTKRMPGLNGDSPLRDDLPVNRHFHDVPQDEPLVHCERGFEGELSAFNVFKYMSRSDVTWNPSVTSVCKESLFCPTTEEYILPIIHGNDRVEWFLQFSDEITWDISDKNDGSPLARIIMKPGDICAMPANIRHQGYSTKRSLLLVWENATPDLPEKYASGELPPYPVNF</sequence>
<dbReference type="InterPro" id="IPR040908">
    <property type="entry name" value="PnpCD_PnpD_N"/>
</dbReference>
<dbReference type="EMBL" id="NEXX01000005">
    <property type="protein sequence ID" value="OUY06243.1"/>
    <property type="molecule type" value="Genomic_DNA"/>
</dbReference>
<dbReference type="Proteomes" id="UP000196536">
    <property type="component" value="Unassembled WGS sequence"/>
</dbReference>
<dbReference type="RefSeq" id="WP_087621248.1">
    <property type="nucleotide sequence ID" value="NZ_NEXX01000005.1"/>
</dbReference>
<dbReference type="AlphaFoldDB" id="A0A1Z9YVP7"/>
<organism evidence="2 3">
    <name type="scientific">Acinetobacter populi</name>
    <dbReference type="NCBI Taxonomy" id="1582270"/>
    <lineage>
        <taxon>Bacteria</taxon>
        <taxon>Pseudomonadati</taxon>
        <taxon>Pseudomonadota</taxon>
        <taxon>Gammaproteobacteria</taxon>
        <taxon>Moraxellales</taxon>
        <taxon>Moraxellaceae</taxon>
        <taxon>Acinetobacter</taxon>
    </lineage>
</organism>
<reference evidence="2 3" key="1">
    <citation type="submission" date="2017-05" db="EMBL/GenBank/DDBJ databases">
        <title>Acinetobacter populi ANC 5415 (= PBJ7), whole genome shotgun sequencing project.</title>
        <authorList>
            <person name="Nemec A."/>
            <person name="Radolfova-Krizova L."/>
        </authorList>
    </citation>
    <scope>NUCLEOTIDE SEQUENCE [LARGE SCALE GENOMIC DNA]</scope>
    <source>
        <strain evidence="2 3">PBJ7</strain>
    </source>
</reference>
<dbReference type="SUPFAM" id="SSF51182">
    <property type="entry name" value="RmlC-like cupins"/>
    <property type="match status" value="1"/>
</dbReference>
<evidence type="ECO:0000313" key="3">
    <source>
        <dbReference type="Proteomes" id="UP000196536"/>
    </source>
</evidence>
<feature type="domain" description="Hydroquinone 1,2-dioxygenase large subunit N-terminal" evidence="1">
    <location>
        <begin position="19"/>
        <end position="165"/>
    </location>
</feature>
<accession>A0A1Z9YVP7</accession>
<proteinExistence type="predicted"/>
<keyword evidence="3" id="KW-1185">Reference proteome</keyword>